<organism evidence="4 5">
    <name type="scientific">Flavobacterium stagni</name>
    <dbReference type="NCBI Taxonomy" id="2506421"/>
    <lineage>
        <taxon>Bacteria</taxon>
        <taxon>Pseudomonadati</taxon>
        <taxon>Bacteroidota</taxon>
        <taxon>Flavobacteriia</taxon>
        <taxon>Flavobacteriales</taxon>
        <taxon>Flavobacteriaceae</taxon>
        <taxon>Flavobacterium</taxon>
    </lineage>
</organism>
<keyword evidence="1" id="KW-0175">Coiled coil</keyword>
<feature type="transmembrane region" description="Helical" evidence="2">
    <location>
        <begin position="85"/>
        <end position="103"/>
    </location>
</feature>
<protein>
    <submittedName>
        <fullName evidence="4">DUF4339 domain-containing protein</fullName>
    </submittedName>
</protein>
<feature type="coiled-coil region" evidence="1">
    <location>
        <begin position="115"/>
        <end position="165"/>
    </location>
</feature>
<dbReference type="AlphaFoldDB" id="A0A4Q1KAC7"/>
<evidence type="ECO:0000259" key="3">
    <source>
        <dbReference type="Pfam" id="PF14237"/>
    </source>
</evidence>
<dbReference type="EMBL" id="SBKN01000007">
    <property type="protein sequence ID" value="RXR21628.1"/>
    <property type="molecule type" value="Genomic_DNA"/>
</dbReference>
<evidence type="ECO:0000313" key="5">
    <source>
        <dbReference type="Proteomes" id="UP000289857"/>
    </source>
</evidence>
<evidence type="ECO:0000256" key="2">
    <source>
        <dbReference type="SAM" id="Phobius"/>
    </source>
</evidence>
<gene>
    <name evidence="4" type="ORF">EQG61_11495</name>
</gene>
<comment type="caution">
    <text evidence="4">The sequence shown here is derived from an EMBL/GenBank/DDBJ whole genome shotgun (WGS) entry which is preliminary data.</text>
</comment>
<keyword evidence="2" id="KW-0812">Transmembrane</keyword>
<feature type="domain" description="GYF" evidence="3">
    <location>
        <begin position="4"/>
        <end position="49"/>
    </location>
</feature>
<keyword evidence="2" id="KW-0472">Membrane</keyword>
<dbReference type="Proteomes" id="UP000289857">
    <property type="component" value="Unassembled WGS sequence"/>
</dbReference>
<proteinExistence type="predicted"/>
<dbReference type="InterPro" id="IPR025640">
    <property type="entry name" value="GYF_2"/>
</dbReference>
<dbReference type="OrthoDB" id="9764015at2"/>
<sequence length="231" mass="26860">MKLYYIILEEQQLGPFNVHELAQHTLTKSTLVWYEGLEDWTPAGTVEELRPLLHSVPPPIKKENKAVQNEGVAAPFLWGMRKVRFFTLAVITVVLLVFLSFQYQQMESSRIDRMNRETESQNRLVEEEMKAQKEKMDEEKRIAQQRKLEQDRKKIKDQVMVLKSQYQLIESELLDAQATLNDVSGFKLLRSGSQRKAQIAAATQRVEELEKNKAAIVAEMKLLMEQLSRLE</sequence>
<keyword evidence="2" id="KW-1133">Transmembrane helix</keyword>
<evidence type="ECO:0000256" key="1">
    <source>
        <dbReference type="SAM" id="Coils"/>
    </source>
</evidence>
<dbReference type="RefSeq" id="WP_129462088.1">
    <property type="nucleotide sequence ID" value="NZ_SBKN01000007.1"/>
</dbReference>
<reference evidence="5" key="1">
    <citation type="submission" date="2019-01" db="EMBL/GenBank/DDBJ databases">
        <title>Cytophagaceae bacterium strain CAR-16.</title>
        <authorList>
            <person name="Chen W.-M."/>
        </authorList>
    </citation>
    <scope>NUCLEOTIDE SEQUENCE [LARGE SCALE GENOMIC DNA]</scope>
    <source>
        <strain evidence="5">WWJ-16</strain>
    </source>
</reference>
<evidence type="ECO:0000313" key="4">
    <source>
        <dbReference type="EMBL" id="RXR21628.1"/>
    </source>
</evidence>
<keyword evidence="5" id="KW-1185">Reference proteome</keyword>
<accession>A0A4Q1KAC7</accession>
<dbReference type="Pfam" id="PF14237">
    <property type="entry name" value="GYF_2"/>
    <property type="match status" value="1"/>
</dbReference>
<name>A0A4Q1KAC7_9FLAO</name>
<feature type="coiled-coil region" evidence="1">
    <location>
        <begin position="192"/>
        <end position="226"/>
    </location>
</feature>